<evidence type="ECO:0000256" key="1">
    <source>
        <dbReference type="SAM" id="MobiDB-lite"/>
    </source>
</evidence>
<reference evidence="2 3" key="1">
    <citation type="journal article" date="2016" name="Genome Biol. Evol.">
        <title>Gene Family Evolution Reflects Adaptation to Soil Environmental Stressors in the Genome of the Collembolan Orchesella cincta.</title>
        <authorList>
            <person name="Faddeeva-Vakhrusheva A."/>
            <person name="Derks M.F."/>
            <person name="Anvar S.Y."/>
            <person name="Agamennone V."/>
            <person name="Suring W."/>
            <person name="Smit S."/>
            <person name="van Straalen N.M."/>
            <person name="Roelofs D."/>
        </authorList>
    </citation>
    <scope>NUCLEOTIDE SEQUENCE [LARGE SCALE GENOMIC DNA]</scope>
    <source>
        <tissue evidence="2">Mixed pool</tissue>
    </source>
</reference>
<sequence>MDEGSLDPLGRSKDFFAIFLAEQRNERLAAASLSAQTVAAEPSPSQQPRSTVSIWNPPAIPEEKVVVKLLPLVLNITSKQHVNFTHTATQFQIEVENVPAKLSVGSDMIEANAFAPSGEGYQCAIRKEKRKARIFSGHFRTREETGFYELHVRLNVPKEFWDYAKDGAVIGRAKLFVSKNNLMDSQHEPIYGLPSPMGNLGYSKVSGLTCDTSTNQHLYYSDRNTNKTYCVDPEGRIISSFGQPAQPGTVGVNRQMEGWGTIEPMQRRLVGADKDNRTRFFTPGGEQDTASGRASGGFN</sequence>
<organism evidence="2 3">
    <name type="scientific">Orchesella cincta</name>
    <name type="common">Springtail</name>
    <name type="synonym">Podura cincta</name>
    <dbReference type="NCBI Taxonomy" id="48709"/>
    <lineage>
        <taxon>Eukaryota</taxon>
        <taxon>Metazoa</taxon>
        <taxon>Ecdysozoa</taxon>
        <taxon>Arthropoda</taxon>
        <taxon>Hexapoda</taxon>
        <taxon>Collembola</taxon>
        <taxon>Entomobryomorpha</taxon>
        <taxon>Entomobryoidea</taxon>
        <taxon>Orchesellidae</taxon>
        <taxon>Orchesellinae</taxon>
        <taxon>Orchesella</taxon>
    </lineage>
</organism>
<keyword evidence="3" id="KW-1185">Reference proteome</keyword>
<dbReference type="Proteomes" id="UP000094527">
    <property type="component" value="Unassembled WGS sequence"/>
</dbReference>
<gene>
    <name evidence="2" type="ORF">Ocin01_13249</name>
</gene>
<comment type="caution">
    <text evidence="2">The sequence shown here is derived from an EMBL/GenBank/DDBJ whole genome shotgun (WGS) entry which is preliminary data.</text>
</comment>
<accession>A0A1D2MK45</accession>
<feature type="region of interest" description="Disordered" evidence="1">
    <location>
        <begin position="278"/>
        <end position="299"/>
    </location>
</feature>
<dbReference type="EMBL" id="LJIJ01000990">
    <property type="protein sequence ID" value="ODM93436.1"/>
    <property type="molecule type" value="Genomic_DNA"/>
</dbReference>
<proteinExistence type="predicted"/>
<protein>
    <submittedName>
        <fullName evidence="2">Uncharacterized protein</fullName>
    </submittedName>
</protein>
<name>A0A1D2MK45_ORCCI</name>
<dbReference type="AlphaFoldDB" id="A0A1D2MK45"/>
<evidence type="ECO:0000313" key="3">
    <source>
        <dbReference type="Proteomes" id="UP000094527"/>
    </source>
</evidence>
<evidence type="ECO:0000313" key="2">
    <source>
        <dbReference type="EMBL" id="ODM93436.1"/>
    </source>
</evidence>